<protein>
    <recommendedName>
        <fullName evidence="6">ETS domain-containing protein</fullName>
    </recommendedName>
</protein>
<dbReference type="Proteomes" id="UP000820818">
    <property type="component" value="Linkage Group LG4"/>
</dbReference>
<keyword evidence="8" id="KW-1185">Reference proteome</keyword>
<dbReference type="NCBIfam" id="NF041940">
    <property type="entry name" value="choice_anch_X"/>
    <property type="match status" value="1"/>
</dbReference>
<evidence type="ECO:0000256" key="2">
    <source>
        <dbReference type="ARBA" id="ARBA00023125"/>
    </source>
</evidence>
<comment type="caution">
    <text evidence="7">The sequence shown here is derived from an EMBL/GenBank/DDBJ whole genome shotgun (WGS) entry which is preliminary data.</text>
</comment>
<dbReference type="PROSITE" id="PS00345">
    <property type="entry name" value="ETS_DOMAIN_1"/>
    <property type="match status" value="1"/>
</dbReference>
<evidence type="ECO:0000256" key="3">
    <source>
        <dbReference type="RuleBase" id="RU004019"/>
    </source>
</evidence>
<feature type="region of interest" description="Disordered" evidence="5">
    <location>
        <begin position="583"/>
        <end position="647"/>
    </location>
</feature>
<evidence type="ECO:0000313" key="8">
    <source>
        <dbReference type="Proteomes" id="UP000820818"/>
    </source>
</evidence>
<feature type="region of interest" description="Disordered" evidence="5">
    <location>
        <begin position="275"/>
        <end position="456"/>
    </location>
</feature>
<evidence type="ECO:0000256" key="5">
    <source>
        <dbReference type="SAM" id="MobiDB-lite"/>
    </source>
</evidence>
<dbReference type="InterPro" id="IPR000418">
    <property type="entry name" value="Ets_dom"/>
</dbReference>
<dbReference type="GO" id="GO:0043565">
    <property type="term" value="F:sequence-specific DNA binding"/>
    <property type="evidence" value="ECO:0007669"/>
    <property type="project" value="InterPro"/>
</dbReference>
<dbReference type="PANTHER" id="PTHR11849:SF133">
    <property type="entry name" value="ETS DOMAIN-CONTAINING PROTEIN"/>
    <property type="match status" value="1"/>
</dbReference>
<reference evidence="7 8" key="1">
    <citation type="submission" date="2022-05" db="EMBL/GenBank/DDBJ databases">
        <title>A multi-omics perspective on studying reproductive biology in Daphnia sinensis.</title>
        <authorList>
            <person name="Jia J."/>
        </authorList>
    </citation>
    <scope>NUCLEOTIDE SEQUENCE [LARGE SCALE GENOMIC DNA]</scope>
    <source>
        <strain evidence="7 8">WSL</strain>
    </source>
</reference>
<evidence type="ECO:0000259" key="6">
    <source>
        <dbReference type="PROSITE" id="PS50061"/>
    </source>
</evidence>
<evidence type="ECO:0000256" key="4">
    <source>
        <dbReference type="SAM" id="Coils"/>
    </source>
</evidence>
<dbReference type="Pfam" id="PF08434">
    <property type="entry name" value="CLCA"/>
    <property type="match status" value="1"/>
</dbReference>
<keyword evidence="2 3" id="KW-0238">DNA-binding</keyword>
<dbReference type="InterPro" id="IPR046328">
    <property type="entry name" value="ETS_fam"/>
</dbReference>
<dbReference type="SUPFAM" id="SSF46785">
    <property type="entry name" value="Winged helix' DNA-binding domain"/>
    <property type="match status" value="1"/>
</dbReference>
<gene>
    <name evidence="7" type="ORF">GHT06_013639</name>
</gene>
<evidence type="ECO:0000256" key="1">
    <source>
        <dbReference type="ARBA" id="ARBA00005562"/>
    </source>
</evidence>
<accession>A0AAD5PX70</accession>
<evidence type="ECO:0000313" key="7">
    <source>
        <dbReference type="EMBL" id="KAI9559634.1"/>
    </source>
</evidence>
<dbReference type="InterPro" id="IPR036390">
    <property type="entry name" value="WH_DNA-bd_sf"/>
</dbReference>
<feature type="domain" description="ETS" evidence="6">
    <location>
        <begin position="49"/>
        <end position="130"/>
    </location>
</feature>
<dbReference type="SMART" id="SM00413">
    <property type="entry name" value="ETS"/>
    <property type="match status" value="1"/>
</dbReference>
<dbReference type="PANTHER" id="PTHR11849">
    <property type="entry name" value="ETS"/>
    <property type="match status" value="1"/>
</dbReference>
<comment type="subcellular location">
    <subcellularLocation>
        <location evidence="3">Nucleus</location>
    </subcellularLocation>
</comment>
<dbReference type="GO" id="GO:0000981">
    <property type="term" value="F:DNA-binding transcription factor activity, RNA polymerase II-specific"/>
    <property type="evidence" value="ECO:0007669"/>
    <property type="project" value="TreeGrafter"/>
</dbReference>
<feature type="compositionally biased region" description="Low complexity" evidence="5">
    <location>
        <begin position="405"/>
        <end position="437"/>
    </location>
</feature>
<proteinExistence type="inferred from homology"/>
<feature type="region of interest" description="Disordered" evidence="5">
    <location>
        <begin position="1596"/>
        <end position="1647"/>
    </location>
</feature>
<feature type="region of interest" description="Disordered" evidence="5">
    <location>
        <begin position="515"/>
        <end position="538"/>
    </location>
</feature>
<dbReference type="PROSITE" id="PS00346">
    <property type="entry name" value="ETS_DOMAIN_2"/>
    <property type="match status" value="1"/>
</dbReference>
<feature type="compositionally biased region" description="Basic and acidic residues" evidence="5">
    <location>
        <begin position="593"/>
        <end position="628"/>
    </location>
</feature>
<keyword evidence="3" id="KW-0539">Nucleus</keyword>
<feature type="compositionally biased region" description="Polar residues" evidence="5">
    <location>
        <begin position="344"/>
        <end position="367"/>
    </location>
</feature>
<dbReference type="EMBL" id="WJBH02000004">
    <property type="protein sequence ID" value="KAI9559634.1"/>
    <property type="molecule type" value="Genomic_DNA"/>
</dbReference>
<feature type="compositionally biased region" description="Basic and acidic residues" evidence="5">
    <location>
        <begin position="316"/>
        <end position="343"/>
    </location>
</feature>
<dbReference type="Pfam" id="PF00178">
    <property type="entry name" value="Ets"/>
    <property type="match status" value="1"/>
</dbReference>
<comment type="similarity">
    <text evidence="1 3">Belongs to the ETS family.</text>
</comment>
<dbReference type="Gene3D" id="1.10.10.10">
    <property type="entry name" value="Winged helix-like DNA-binding domain superfamily/Winged helix DNA-binding domain"/>
    <property type="match status" value="1"/>
</dbReference>
<dbReference type="GO" id="GO:0005634">
    <property type="term" value="C:nucleus"/>
    <property type="evidence" value="ECO:0007669"/>
    <property type="project" value="UniProtKB-SubCell"/>
</dbReference>
<feature type="compositionally biased region" description="Low complexity" evidence="5">
    <location>
        <begin position="520"/>
        <end position="538"/>
    </location>
</feature>
<dbReference type="GO" id="GO:0030154">
    <property type="term" value="P:cell differentiation"/>
    <property type="evidence" value="ECO:0007669"/>
    <property type="project" value="TreeGrafter"/>
</dbReference>
<name>A0AAD5PX70_9CRUS</name>
<feature type="compositionally biased region" description="Polar residues" evidence="5">
    <location>
        <begin position="276"/>
        <end position="287"/>
    </location>
</feature>
<dbReference type="InterPro" id="IPR013642">
    <property type="entry name" value="CLCA_N"/>
</dbReference>
<sequence>MRVEEAEDEDVSAGEALLGFPGASNAMSQSSGLNPLSSGSGAISSDSNVTLWQFLLELLLGGSQHAHLISWTGEEGEFKLLDAEAVARLWGQRKNKANMNYDKLSRALRYYYDKNIIRKVMGQKFVYRFVSYPEVMKADKLSYSSPSLANRMIMKSEKQEEEENAAALRDSNKQHAEKVCSSSPQAIGLPGYYLNGMGMQSIARLAYASSGEVPGLVRPTSTTAPLQFNNNNSVHVVNPTLPAYTLPSDYGLNLSSKLSDTKSCDVKDSAKRISEDLTSARQSSAISSAFPDDGQNSNEKADRDATVPLNLSSDTADDKKVKRAANDAENVEMDRMKRVKSEQTEATDLSMKTTTTASQSRLTSHAEASNDFVGNRLSRPKARPKPRPLVLPDSSLSHFRGGNMPPVSSPLSSSPCSSLSPSTLHSPAPSSSPSMSSHNHATMSKPPHSPSLQTPFFSNFPAPLPSPSLFPNYPSPFIPMATPLPHPHSHALNTAQLHFWSSLSPLAVASSPRYPINSKGSSGSASGESGSEGPPSSAALLSAFPSSSALPSLSPSHFTFPVPAFPFTAPLSFSNPLRSPLFTPGPHVHVSNHRKEREKVKEEPKDDTSRADQEDTDDKSKPVVKKEEEEGYEEAEMGDKNEETTSARTRSITAIRLTVQFCILGILWGSSAAISLDRNGYEFTVAISEDAMDIGDDQRLPFLDALKATLTSTSRMLFDATDNMLYLQKVNILVPSSWISILSGVTPTSKHNYLNADMRIETTKNGNDPESLIQPARSYSSKMCGHPGEYIIAPPQFFLDVNGATVAKYGDKAKVILHEFAHYRYGVHDEHGIPETFSEQGAKFPYTFINPRGEWQLTGSNDSKIEGSYKDATGGSCIYPNTPTAPGDIKCRFIPDLTATTGPSSSLMFMPFLPTVSKFSDENNHDRAAPNKQNYWCRNRSTKTVITKNPDFSNLSPLASNTPTTPQFSYLVRASQAVYIVLDASNHTLADNTVFNNIKTEIAQRMIPQLAAASPRSYVGIATMGGSIVTSNGRLGGYLTEIQSPVLVSTNEQLLVNKLNALTRSAGQGLLLEKALLDVGDILTEFTHLSGSIALLVKLNDVTGAQQMNVECEATHLLNSRSARLVTFEFGSNNVLDRSTLMSGGTYFSADSTNYQTVFSNVITKTLELARESRYQNRRIQLVRDQFTTLVSTPFRGFYTVDFVPSTIELHFFVPVSRTGDYEIHVNNTDGTTYTLLSAEHTQAYLSWDKKYKVHTFRLTPLTSAVTATYSVITNGAEMTGYVEAIEILGNSVPVYIGGGGQPKNRVVEVEVYTSGNNGVLNMAAVNEDTSFLVYASVRKGYSVARTLKSAVAMIHGPTGNTESISLRDDGFYPDLVARDGIYSGFYRPPTNPSNGNYRISVRLDGYRRTDPLAQFNYPSSRSMPIDQNEDPSFYEGGSTTSFQRWYPYIANLQVQSATFYEEKPLRIMDFRIDYSNSVGDNVAFSWTAPQNSYGQNDSVASYRLAYSSYPSDIIDDKGSIPASAVLVKDSDIVSGTLTPAIPYETQTVIVRMPRVGPSPPTIYFTISSRSTRGFQSYAAPMVYLTGSEPPPITTTTVPSTVATTRTSTVTSTVPTSSTSTQRPTTTTRSSTATTPTTVTVRTTSATTPSGAQRIGVSFFFNSLFSLFLILTFTL</sequence>
<feature type="coiled-coil region" evidence="4">
    <location>
        <begin position="151"/>
        <end position="178"/>
    </location>
</feature>
<keyword evidence="4" id="KW-0175">Coiled coil</keyword>
<dbReference type="PROSITE" id="PS50061">
    <property type="entry name" value="ETS_DOMAIN_3"/>
    <property type="match status" value="1"/>
</dbReference>
<dbReference type="InterPro" id="IPR036388">
    <property type="entry name" value="WH-like_DNA-bd_sf"/>
</dbReference>
<dbReference type="PRINTS" id="PR00454">
    <property type="entry name" value="ETSDOMAIN"/>
</dbReference>
<organism evidence="7 8">
    <name type="scientific">Daphnia sinensis</name>
    <dbReference type="NCBI Taxonomy" id="1820382"/>
    <lineage>
        <taxon>Eukaryota</taxon>
        <taxon>Metazoa</taxon>
        <taxon>Ecdysozoa</taxon>
        <taxon>Arthropoda</taxon>
        <taxon>Crustacea</taxon>
        <taxon>Branchiopoda</taxon>
        <taxon>Diplostraca</taxon>
        <taxon>Cladocera</taxon>
        <taxon>Anomopoda</taxon>
        <taxon>Daphniidae</taxon>
        <taxon>Daphnia</taxon>
        <taxon>Daphnia similis group</taxon>
    </lineage>
</organism>